<dbReference type="Pfam" id="PF16392">
    <property type="entry name" value="DUF5001"/>
    <property type="match status" value="1"/>
</dbReference>
<evidence type="ECO:0000313" key="3">
    <source>
        <dbReference type="Proteomes" id="UP000215086"/>
    </source>
</evidence>
<gene>
    <name evidence="2" type="ORF">THTE_2106</name>
</gene>
<accession>A0A286RFH3</accession>
<evidence type="ECO:0000259" key="1">
    <source>
        <dbReference type="SMART" id="SM00481"/>
    </source>
</evidence>
<dbReference type="InterPro" id="IPR016195">
    <property type="entry name" value="Pol/histidinol_Pase-like"/>
</dbReference>
<dbReference type="Gene3D" id="3.20.20.140">
    <property type="entry name" value="Metal-dependent hydrolases"/>
    <property type="match status" value="1"/>
</dbReference>
<dbReference type="PANTHER" id="PTHR42924">
    <property type="entry name" value="EXONUCLEASE"/>
    <property type="match status" value="1"/>
</dbReference>
<dbReference type="GO" id="GO:0035312">
    <property type="term" value="F:5'-3' DNA exonuclease activity"/>
    <property type="evidence" value="ECO:0007669"/>
    <property type="project" value="TreeGrafter"/>
</dbReference>
<feature type="domain" description="Polymerase/histidinol phosphatase N-terminal" evidence="1">
    <location>
        <begin position="43"/>
        <end position="120"/>
    </location>
</feature>
<dbReference type="InterPro" id="IPR052018">
    <property type="entry name" value="PHP_domain"/>
</dbReference>
<dbReference type="RefSeq" id="WP_207651808.1">
    <property type="nucleotide sequence ID" value="NZ_CP018477.1"/>
</dbReference>
<dbReference type="PANTHER" id="PTHR42924:SF3">
    <property type="entry name" value="POLYMERASE_HISTIDINOL PHOSPHATASE N-TERMINAL DOMAIN-CONTAINING PROTEIN"/>
    <property type="match status" value="1"/>
</dbReference>
<dbReference type="KEGG" id="ttf:THTE_2106"/>
<protein>
    <recommendedName>
        <fullName evidence="1">Polymerase/histidinol phosphatase N-terminal domain-containing protein</fullName>
    </recommendedName>
</protein>
<dbReference type="CDD" id="cd12112">
    <property type="entry name" value="PHP_HisPPase_Chlorobi_like"/>
    <property type="match status" value="1"/>
</dbReference>
<dbReference type="InterPro" id="IPR003141">
    <property type="entry name" value="Pol/His_phosphatase_N"/>
</dbReference>
<dbReference type="GO" id="GO:0004534">
    <property type="term" value="F:5'-3' RNA exonuclease activity"/>
    <property type="evidence" value="ECO:0007669"/>
    <property type="project" value="TreeGrafter"/>
</dbReference>
<evidence type="ECO:0000313" key="2">
    <source>
        <dbReference type="EMBL" id="ASV74708.1"/>
    </source>
</evidence>
<dbReference type="SUPFAM" id="SSF89550">
    <property type="entry name" value="PHP domain-like"/>
    <property type="match status" value="1"/>
</dbReference>
<sequence length="362" mass="40676">MMRRFLQVWVLSLWLMALAATGWSQVRHEIAFPDIPGYKTLKCDFHMHTVFSDGTVWPTVRVDEAYRTGLDAIAISDHIEYQPHKDDVPTNFNRSYELAVGRARELGIILIRAAEITRDTPPGHFNAIFLKDINPLAKPDLVEAISAACEQGAFVFWNHQAWKGEELGRWMDIHTELYEKKLLHGMEVANGPTYYPTAHKWCLEKGLTMVGNSDIHQPDLLTQNTAAEHRTITLVFVTERSEDGIREALRAGRTAVWCAEFMIGKPEWLQALLEASVDIAPPHLRSKTSVWTNVTNKSAVDIVLRRVGQIGPAELTLKAGTTTLVRINAPDTSKPLELQYEVTNFLVEPGKGLTVTYTIPAP</sequence>
<reference evidence="2 3" key="1">
    <citation type="journal article" name="Front. Microbiol.">
        <title>Sugar Metabolism of the First Thermophilic Planctomycete Thermogutta terrifontis: Comparative Genomic and Transcriptomic Approaches.</title>
        <authorList>
            <person name="Elcheninov A.G."/>
            <person name="Menzel P."/>
            <person name="Gudbergsdottir S.R."/>
            <person name="Slesarev A.I."/>
            <person name="Kadnikov V.V."/>
            <person name="Krogh A."/>
            <person name="Bonch-Osmolovskaya E.A."/>
            <person name="Peng X."/>
            <person name="Kublanov I.V."/>
        </authorList>
    </citation>
    <scope>NUCLEOTIDE SEQUENCE [LARGE SCALE GENOMIC DNA]</scope>
    <source>
        <strain evidence="2 3">R1</strain>
    </source>
</reference>
<organism evidence="2 3">
    <name type="scientific">Thermogutta terrifontis</name>
    <dbReference type="NCBI Taxonomy" id="1331910"/>
    <lineage>
        <taxon>Bacteria</taxon>
        <taxon>Pseudomonadati</taxon>
        <taxon>Planctomycetota</taxon>
        <taxon>Planctomycetia</taxon>
        <taxon>Pirellulales</taxon>
        <taxon>Thermoguttaceae</taxon>
        <taxon>Thermogutta</taxon>
    </lineage>
</organism>
<keyword evidence="3" id="KW-1185">Reference proteome</keyword>
<dbReference type="InterPro" id="IPR032165">
    <property type="entry name" value="DUF5001"/>
</dbReference>
<dbReference type="SMART" id="SM00481">
    <property type="entry name" value="POLIIIAc"/>
    <property type="match status" value="1"/>
</dbReference>
<dbReference type="AlphaFoldDB" id="A0A286RFH3"/>
<dbReference type="EMBL" id="CP018477">
    <property type="protein sequence ID" value="ASV74708.1"/>
    <property type="molecule type" value="Genomic_DNA"/>
</dbReference>
<dbReference type="Proteomes" id="UP000215086">
    <property type="component" value="Chromosome"/>
</dbReference>
<name>A0A286RFH3_9BACT</name>
<proteinExistence type="predicted"/>